<evidence type="ECO:0000313" key="4">
    <source>
        <dbReference type="Proteomes" id="UP001208186"/>
    </source>
</evidence>
<keyword evidence="1" id="KW-0812">Transmembrane</keyword>
<proteinExistence type="predicted"/>
<gene>
    <name evidence="3" type="ORF">OB914_01530</name>
    <name evidence="2" type="ORF">OB916_01490</name>
</gene>
<dbReference type="AlphaFoldDB" id="A0AAE3LDY2"/>
<sequence length="188" mass="20123">MSSPTTPRFDSETLYEEHVAGDRQCGEPDTAIAVTESGVYVRPIAESGGPLEFALGHEEITGLQCHGMVNRSIAIETDDASYEIPTTMLDERRFRQAIVERSGLSNPCRRLVVDRLGVCPCTAGSSLGCLLIVAGIGLVLSVFGALLGIGAIAAGAALLLLAYMFRKVSTWRGANRWERTNGPDQPTV</sequence>
<name>A0AAE3LDY2_9EURY</name>
<dbReference type="EMBL" id="JAOPKD010000001">
    <property type="protein sequence ID" value="MCU4725657.1"/>
    <property type="molecule type" value="Genomic_DNA"/>
</dbReference>
<evidence type="ECO:0000313" key="3">
    <source>
        <dbReference type="EMBL" id="MCU4725657.1"/>
    </source>
</evidence>
<keyword evidence="1" id="KW-0472">Membrane</keyword>
<dbReference type="EMBL" id="JAOPKC010000001">
    <property type="protein sequence ID" value="MCU4716738.1"/>
    <property type="molecule type" value="Genomic_DNA"/>
</dbReference>
<accession>A0AAE3LDY2</accession>
<evidence type="ECO:0000313" key="2">
    <source>
        <dbReference type="EMBL" id="MCU4716738.1"/>
    </source>
</evidence>
<evidence type="ECO:0000256" key="1">
    <source>
        <dbReference type="SAM" id="Phobius"/>
    </source>
</evidence>
<reference evidence="3" key="1">
    <citation type="submission" date="2023-02" db="EMBL/GenBank/DDBJ databases">
        <title>Enrichment on poylsaccharides allowed isolation of novel metabolic and taxonomic groups of Haloarchaea.</title>
        <authorList>
            <person name="Sorokin D.Y."/>
            <person name="Elcheninov A.G."/>
            <person name="Khizhniak T.V."/>
            <person name="Kolganova T.V."/>
            <person name="Kublanov I.V."/>
        </authorList>
    </citation>
    <scope>NUCLEOTIDE SEQUENCE</scope>
    <source>
        <strain evidence="2 4">HArc-curdl5-1</strain>
        <strain evidence="3">HArc-curdl7</strain>
    </source>
</reference>
<evidence type="ECO:0000313" key="5">
    <source>
        <dbReference type="Proteomes" id="UP001209746"/>
    </source>
</evidence>
<dbReference type="RefSeq" id="WP_315907502.1">
    <property type="nucleotide sequence ID" value="NZ_JAOPKC010000001.1"/>
</dbReference>
<protein>
    <submittedName>
        <fullName evidence="3">Uncharacterized protein</fullName>
    </submittedName>
</protein>
<comment type="caution">
    <text evidence="3">The sequence shown here is derived from an EMBL/GenBank/DDBJ whole genome shotgun (WGS) entry which is preliminary data.</text>
</comment>
<dbReference type="Proteomes" id="UP001208186">
    <property type="component" value="Unassembled WGS sequence"/>
</dbReference>
<dbReference type="Proteomes" id="UP001209746">
    <property type="component" value="Unassembled WGS sequence"/>
</dbReference>
<keyword evidence="4" id="KW-1185">Reference proteome</keyword>
<organism evidence="3 5">
    <name type="scientific">Halapricum hydrolyticum</name>
    <dbReference type="NCBI Taxonomy" id="2979991"/>
    <lineage>
        <taxon>Archaea</taxon>
        <taxon>Methanobacteriati</taxon>
        <taxon>Methanobacteriota</taxon>
        <taxon>Stenosarchaea group</taxon>
        <taxon>Halobacteria</taxon>
        <taxon>Halobacteriales</taxon>
        <taxon>Haloarculaceae</taxon>
        <taxon>Halapricum</taxon>
    </lineage>
</organism>
<feature type="transmembrane region" description="Helical" evidence="1">
    <location>
        <begin position="130"/>
        <end position="163"/>
    </location>
</feature>
<keyword evidence="1" id="KW-1133">Transmembrane helix</keyword>